<feature type="domain" description="N-acetyltransferase" evidence="1">
    <location>
        <begin position="9"/>
        <end position="166"/>
    </location>
</feature>
<accession>A0ABW2QWI0</accession>
<dbReference type="Gene3D" id="3.40.630.30">
    <property type="match status" value="1"/>
</dbReference>
<comment type="caution">
    <text evidence="2">The sequence shown here is derived from an EMBL/GenBank/DDBJ whole genome shotgun (WGS) entry which is preliminary data.</text>
</comment>
<proteinExistence type="predicted"/>
<keyword evidence="3" id="KW-1185">Reference proteome</keyword>
<dbReference type="InterPro" id="IPR000182">
    <property type="entry name" value="GNAT_dom"/>
</dbReference>
<dbReference type="PROSITE" id="PS51186">
    <property type="entry name" value="GNAT"/>
    <property type="match status" value="1"/>
</dbReference>
<dbReference type="RefSeq" id="WP_380187535.1">
    <property type="nucleotide sequence ID" value="NZ_JBHTBQ010000014.1"/>
</dbReference>
<dbReference type="PANTHER" id="PTHR43792:SF1">
    <property type="entry name" value="N-ACETYLTRANSFERASE DOMAIN-CONTAINING PROTEIN"/>
    <property type="match status" value="1"/>
</dbReference>
<evidence type="ECO:0000313" key="2">
    <source>
        <dbReference type="EMBL" id="MFC7419884.1"/>
    </source>
</evidence>
<dbReference type="EMBL" id="JBHTBQ010000014">
    <property type="protein sequence ID" value="MFC7419884.1"/>
    <property type="molecule type" value="Genomic_DNA"/>
</dbReference>
<sequence length="166" mass="18859">MTHFNTARLKLRTITTNDAAFYLQLINEPSWHQYIGDRGIRTLEEAQKAIVNGPLDMQTRLGFSLYLAELSETGEPIGLCGLLKRNYLEYPDLGYAFLPQYWKQGFANEAASGVLKYAKEVLNLTQILATTDTDNQPSMQLLQKLGFSFSKKIMLDKELNLFSLDL</sequence>
<gene>
    <name evidence="2" type="ORF">ACFQNF_08300</name>
</gene>
<dbReference type="Pfam" id="PF13302">
    <property type="entry name" value="Acetyltransf_3"/>
    <property type="match status" value="1"/>
</dbReference>
<dbReference type="InterPro" id="IPR051531">
    <property type="entry name" value="N-acetyltransferase"/>
</dbReference>
<keyword evidence="2" id="KW-0012">Acyltransferase</keyword>
<dbReference type="SUPFAM" id="SSF55729">
    <property type="entry name" value="Acyl-CoA N-acyltransferases (Nat)"/>
    <property type="match status" value="1"/>
</dbReference>
<keyword evidence="2" id="KW-0808">Transferase</keyword>
<protein>
    <submittedName>
        <fullName evidence="2">GNAT family N-acetyltransferase</fullName>
        <ecNumber evidence="2">2.3.-.-</ecNumber>
    </submittedName>
</protein>
<dbReference type="InterPro" id="IPR016181">
    <property type="entry name" value="Acyl_CoA_acyltransferase"/>
</dbReference>
<dbReference type="GO" id="GO:0016746">
    <property type="term" value="F:acyltransferase activity"/>
    <property type="evidence" value="ECO:0007669"/>
    <property type="project" value="UniProtKB-KW"/>
</dbReference>
<evidence type="ECO:0000259" key="1">
    <source>
        <dbReference type="PROSITE" id="PS51186"/>
    </source>
</evidence>
<dbReference type="PANTHER" id="PTHR43792">
    <property type="entry name" value="GNAT FAMILY, PUTATIVE (AFU_ORTHOLOGUE AFUA_3G00765)-RELATED-RELATED"/>
    <property type="match status" value="1"/>
</dbReference>
<dbReference type="Proteomes" id="UP001596473">
    <property type="component" value="Unassembled WGS sequence"/>
</dbReference>
<reference evidence="3" key="1">
    <citation type="journal article" date="2019" name="Int. J. Syst. Evol. Microbiol.">
        <title>The Global Catalogue of Microorganisms (GCM) 10K type strain sequencing project: providing services to taxonomists for standard genome sequencing and annotation.</title>
        <authorList>
            <consortium name="The Broad Institute Genomics Platform"/>
            <consortium name="The Broad Institute Genome Sequencing Center for Infectious Disease"/>
            <person name="Wu L."/>
            <person name="Ma J."/>
        </authorList>
    </citation>
    <scope>NUCLEOTIDE SEQUENCE [LARGE SCALE GENOMIC DNA]</scope>
    <source>
        <strain evidence="3">CCUG 62945</strain>
    </source>
</reference>
<name>A0ABW2QWI0_9NEIS</name>
<dbReference type="EC" id="2.3.-.-" evidence="2"/>
<evidence type="ECO:0000313" key="3">
    <source>
        <dbReference type="Proteomes" id="UP001596473"/>
    </source>
</evidence>
<organism evidence="2 3">
    <name type="scientific">Iodobacter arcticus</name>
    <dbReference type="NCBI Taxonomy" id="590593"/>
    <lineage>
        <taxon>Bacteria</taxon>
        <taxon>Pseudomonadati</taxon>
        <taxon>Pseudomonadota</taxon>
        <taxon>Betaproteobacteria</taxon>
        <taxon>Neisseriales</taxon>
        <taxon>Chitinibacteraceae</taxon>
        <taxon>Iodobacter</taxon>
    </lineage>
</organism>